<accession>A0A437AH53</accession>
<gene>
    <name evidence="1" type="ORF">DFL_001364</name>
</gene>
<keyword evidence="2" id="KW-1185">Reference proteome</keyword>
<sequence>MIYNRYQDVQAAAFEEGNLRDIVHSVRKVTIGDVADMPLSSVLVLLQSSCRALRFLPNVNDLKIFLTATSEAQAVVFLSVFRAISEYPCYDNLRSLILVFNTSPQYKGFQQPLSQLMVHQEFMGGGSAKCPPNVEYLSISGMANPYFDFSVKAMPYPCILFYPTTKTLKNVKIEANLMNSVVGYIEPMKYITLATYPSVTEVWFVQDTQTCNFHAAYEEICKIFPNTQDLRVDYGTSAYRIPSSAASDTYRGLAKLSKLRRALVPWLLNGVDSPVDPSRLGEDLRFWLTGASVPRFTLLEYIDFASQNCYFKGGRVCRIKPTRPQPIGVLRQQRFHTQGDIGF</sequence>
<comment type="caution">
    <text evidence="1">The sequence shown here is derived from an EMBL/GenBank/DDBJ whole genome shotgun (WGS) entry which is preliminary data.</text>
</comment>
<organism evidence="1 2">
    <name type="scientific">Arthrobotrys flagrans</name>
    <name type="common">Nematode-trapping fungus</name>
    <name type="synonym">Trichothecium flagrans</name>
    <dbReference type="NCBI Taxonomy" id="97331"/>
    <lineage>
        <taxon>Eukaryota</taxon>
        <taxon>Fungi</taxon>
        <taxon>Dikarya</taxon>
        <taxon>Ascomycota</taxon>
        <taxon>Pezizomycotina</taxon>
        <taxon>Orbiliomycetes</taxon>
        <taxon>Orbiliales</taxon>
        <taxon>Orbiliaceae</taxon>
        <taxon>Arthrobotrys</taxon>
    </lineage>
</organism>
<dbReference type="Proteomes" id="UP000283090">
    <property type="component" value="Unassembled WGS sequence"/>
</dbReference>
<proteinExistence type="predicted"/>
<dbReference type="AlphaFoldDB" id="A0A437AH53"/>
<protein>
    <submittedName>
        <fullName evidence="1">Uncharacterized protein</fullName>
    </submittedName>
</protein>
<reference evidence="1 2" key="1">
    <citation type="submission" date="2019-01" db="EMBL/GenBank/DDBJ databases">
        <title>Intercellular communication is required for trap formation in the nematode-trapping fungus Duddingtonia flagrans.</title>
        <authorList>
            <person name="Youssar L."/>
            <person name="Wernet V."/>
            <person name="Hensel N."/>
            <person name="Hildebrandt H.-G."/>
            <person name="Fischer R."/>
        </authorList>
    </citation>
    <scope>NUCLEOTIDE SEQUENCE [LARGE SCALE GENOMIC DNA]</scope>
    <source>
        <strain evidence="1 2">CBS H-5679</strain>
    </source>
</reference>
<name>A0A437AH53_ARTFL</name>
<dbReference type="GeneID" id="93583675"/>
<evidence type="ECO:0000313" key="1">
    <source>
        <dbReference type="EMBL" id="RVD90398.1"/>
    </source>
</evidence>
<dbReference type="EMBL" id="SAEB01000001">
    <property type="protein sequence ID" value="RVD90398.1"/>
    <property type="molecule type" value="Genomic_DNA"/>
</dbReference>
<dbReference type="RefSeq" id="XP_067495942.1">
    <property type="nucleotide sequence ID" value="XM_067629974.1"/>
</dbReference>
<evidence type="ECO:0000313" key="2">
    <source>
        <dbReference type="Proteomes" id="UP000283090"/>
    </source>
</evidence>
<dbReference type="VEuPathDB" id="FungiDB:DFL_001364"/>